<keyword evidence="1" id="KW-0378">Hydrolase</keyword>
<dbReference type="InterPro" id="IPR050695">
    <property type="entry name" value="N-acetylmuramoyl_amidase_3"/>
</dbReference>
<proteinExistence type="predicted"/>
<dbReference type="Pfam" id="PF07495">
    <property type="entry name" value="Y_Y_Y"/>
    <property type="match status" value="6"/>
</dbReference>
<comment type="caution">
    <text evidence="4">The sequence shown here is derived from an EMBL/GenBank/DDBJ whole genome shotgun (WGS) entry which is preliminary data.</text>
</comment>
<dbReference type="PANTHER" id="PTHR30404:SF0">
    <property type="entry name" value="N-ACETYLMURAMOYL-L-ALANINE AMIDASE AMIC"/>
    <property type="match status" value="1"/>
</dbReference>
<evidence type="ECO:0000256" key="2">
    <source>
        <dbReference type="SAM" id="MobiDB-lite"/>
    </source>
</evidence>
<organism evidence="4 5">
    <name type="scientific">Gracilibacillus marinus</name>
    <dbReference type="NCBI Taxonomy" id="630535"/>
    <lineage>
        <taxon>Bacteria</taxon>
        <taxon>Bacillati</taxon>
        <taxon>Bacillota</taxon>
        <taxon>Bacilli</taxon>
        <taxon>Bacillales</taxon>
        <taxon>Bacillaceae</taxon>
        <taxon>Gracilibacillus</taxon>
    </lineage>
</organism>
<dbReference type="Proteomes" id="UP001595880">
    <property type="component" value="Unassembled WGS sequence"/>
</dbReference>
<feature type="domain" description="MurNAc-LAA" evidence="3">
    <location>
        <begin position="97"/>
        <end position="271"/>
    </location>
</feature>
<accession>A0ABV8VSP0</accession>
<dbReference type="Gene3D" id="3.40.630.40">
    <property type="entry name" value="Zn-dependent exopeptidases"/>
    <property type="match status" value="1"/>
</dbReference>
<evidence type="ECO:0000259" key="3">
    <source>
        <dbReference type="SMART" id="SM00646"/>
    </source>
</evidence>
<evidence type="ECO:0000313" key="4">
    <source>
        <dbReference type="EMBL" id="MFC4386555.1"/>
    </source>
</evidence>
<dbReference type="CDD" id="cd02696">
    <property type="entry name" value="MurNAc-LAA"/>
    <property type="match status" value="1"/>
</dbReference>
<sequence>MNFNYLKIVLSFVVVLGIWTLPTFDKSISASAPHVVIDPGHGGKDPGAIGFLYGKTYEEADLNMQISNKIYSYLTSYGVKVTMTRTNDRYLSLEERANFANGLNADVFLSVHHDANSSKSANGISTHYSTYRPNLNMGGDAYVKNVSTGRTYPYVKETRNPSMFWYRASNGSTYSISMNNAIAYDDKTPLPVAKKSKELSLKIANSLASLGYNRMYTSTGSKDHNLYVTRHTNMTSVLMENGFVSNPTELAKISNPTIQNKTAKLVAEDILSSLSIASSAEMTSVSTDKSSPQQENDSIKITASSKGSSNPQYKFNIYDGKNWIVAQGYSSKSSFSWRPTKAGKYKISVHVKDAGSNKNYDSYKAFEYEIVEEVHMTSVGMDKQSPQIQNKTIQFNASATGGKTLMYKYNVYDGKEWKVVRDYSTNSQFNWSPPKEGNYKISVHVKDSNSTNSYDSYKAFYYKVLSPIKINSLDFSKSTPQLINTDIKLTVNATGGSEKQYKFWVYDGKEWISITEYQSDNSTVWKPSKPGNYKISVHVKDNTSNDEYDEHIWSYFEIKTRIDLTASKVSPQDVYSTVRLTGVNVENAEYKFSYILNGNEKVIRDYSKVNYVDWIPILSGNYKLKLYKKIGGTIVTDEINYTINPVPLKINNIIVSHTSPQYINETITLNVNANGGENRQFKFSVYDGEKWTVLKDYGKEEVLTWTPTKPGYYKFSIHGKNENSNRAYDTYSIMYYRVLTKPVVATNLSTDHQSPQLEGQTIKLTANATGGYEKLYKFHVFDGKEWKVLRDYSTSNELNWKPKDGNYKLVVHVKDRLSSNEYDSYKAIYYNIKDNPVVFNRVELNHTSPQAANTTVNLKAVATGGSSKLYKFHIFDGENWKVLKDYSTSNEYNWIPKTVGEYKISVHVKDSQSKKAYDDYEAFFYEIVDGVSMTQVTHNYDKTTGEITIKADATGGTERQYKYWVLPPNETEWVVLNDYSTNDTFKWLPTEVGEYKFSIHVKDRHSSKDYDDFEAFYFRTE</sequence>
<dbReference type="RefSeq" id="WP_390195253.1">
    <property type="nucleotide sequence ID" value="NZ_JBHSDV010000001.1"/>
</dbReference>
<evidence type="ECO:0000313" key="5">
    <source>
        <dbReference type="Proteomes" id="UP001595880"/>
    </source>
</evidence>
<dbReference type="InterPro" id="IPR002508">
    <property type="entry name" value="MurNAc-LAA_cat"/>
</dbReference>
<name>A0ABV8VSP0_9BACI</name>
<dbReference type="EMBL" id="JBHSDV010000001">
    <property type="protein sequence ID" value="MFC4386555.1"/>
    <property type="molecule type" value="Genomic_DNA"/>
</dbReference>
<dbReference type="InterPro" id="IPR011123">
    <property type="entry name" value="Y_Y_Y"/>
</dbReference>
<dbReference type="InterPro" id="IPR035986">
    <property type="entry name" value="PKD_dom_sf"/>
</dbReference>
<feature type="region of interest" description="Disordered" evidence="2">
    <location>
        <begin position="282"/>
        <end position="309"/>
    </location>
</feature>
<dbReference type="SUPFAM" id="SSF49299">
    <property type="entry name" value="PKD domain"/>
    <property type="match status" value="1"/>
</dbReference>
<protein>
    <submittedName>
        <fullName evidence="4">Triple tyrosine motif-containing protein</fullName>
    </submittedName>
</protein>
<gene>
    <name evidence="4" type="ORF">ACFOZ1_01900</name>
</gene>
<reference evidence="5" key="1">
    <citation type="journal article" date="2019" name="Int. J. Syst. Evol. Microbiol.">
        <title>The Global Catalogue of Microorganisms (GCM) 10K type strain sequencing project: providing services to taxonomists for standard genome sequencing and annotation.</title>
        <authorList>
            <consortium name="The Broad Institute Genomics Platform"/>
            <consortium name="The Broad Institute Genome Sequencing Center for Infectious Disease"/>
            <person name="Wu L."/>
            <person name="Ma J."/>
        </authorList>
    </citation>
    <scope>NUCLEOTIDE SEQUENCE [LARGE SCALE GENOMIC DNA]</scope>
    <source>
        <strain evidence="5">KACC 14058</strain>
    </source>
</reference>
<dbReference type="SMART" id="SM00646">
    <property type="entry name" value="Ami_3"/>
    <property type="match status" value="1"/>
</dbReference>
<dbReference type="Pfam" id="PF01520">
    <property type="entry name" value="Amidase_3"/>
    <property type="match status" value="1"/>
</dbReference>
<dbReference type="PANTHER" id="PTHR30404">
    <property type="entry name" value="N-ACETYLMURAMOYL-L-ALANINE AMIDASE"/>
    <property type="match status" value="1"/>
</dbReference>
<evidence type="ECO:0000256" key="1">
    <source>
        <dbReference type="ARBA" id="ARBA00022801"/>
    </source>
</evidence>
<keyword evidence="5" id="KW-1185">Reference proteome</keyword>
<dbReference type="SUPFAM" id="SSF53187">
    <property type="entry name" value="Zn-dependent exopeptidases"/>
    <property type="match status" value="1"/>
</dbReference>